<dbReference type="OrthoDB" id="541883at2759"/>
<dbReference type="GO" id="GO:0008610">
    <property type="term" value="P:lipid biosynthetic process"/>
    <property type="evidence" value="ECO:0007669"/>
    <property type="project" value="TreeGrafter"/>
</dbReference>
<dbReference type="EMBL" id="FO082264">
    <property type="protein sequence ID" value="CCO20074.1"/>
    <property type="molecule type" value="Genomic_DNA"/>
</dbReference>
<dbReference type="Pfam" id="PF00975">
    <property type="entry name" value="Thioesterase"/>
    <property type="match status" value="1"/>
</dbReference>
<sequence length="297" mass="34247">MMMMMMIQDDDEKKMDEVTFKKLFPGLQRSGTQIRAPERPNLRVICFANAGNAEDLFTNEGLGERRIVSPLLTFCKNYKAELLSVQLPGRGSRRNEPWDEPKIQTVIREIAPTLANELRDVPYVVVGHSVGCWLAVQLVDVLKSTYGVNEPLHFFLSNFPAPTIEDKDKPWRKNKHLSEREFQDECRRWDVQEVVFTGIWKIYHPLMRADFCLFDSYENDLKEKTFTSDVTAFHGTNDRMISKSMVEKWETMTTGAFALEIVQGGNHLFPLEKESKIDWLKRIVAVIEAKVMPSIVA</sequence>
<dbReference type="PANTHER" id="PTHR11487">
    <property type="entry name" value="THIOESTERASE"/>
    <property type="match status" value="1"/>
</dbReference>
<dbReference type="InterPro" id="IPR029058">
    <property type="entry name" value="AB_hydrolase_fold"/>
</dbReference>
<evidence type="ECO:0000259" key="2">
    <source>
        <dbReference type="Pfam" id="PF00975"/>
    </source>
</evidence>
<dbReference type="KEGG" id="bpg:Bathy15g02640"/>
<dbReference type="Proteomes" id="UP000198341">
    <property type="component" value="Chromosome 15"/>
</dbReference>
<evidence type="ECO:0000313" key="3">
    <source>
        <dbReference type="EMBL" id="CCO20074.1"/>
    </source>
</evidence>
<name>K8EQ63_9CHLO</name>
<reference evidence="3 4" key="1">
    <citation type="submission" date="2011-10" db="EMBL/GenBank/DDBJ databases">
        <authorList>
            <person name="Genoscope - CEA"/>
        </authorList>
    </citation>
    <scope>NUCLEOTIDE SEQUENCE [LARGE SCALE GENOMIC DNA]</scope>
    <source>
        <strain evidence="3 4">RCC 1105</strain>
    </source>
</reference>
<feature type="domain" description="Thioesterase" evidence="2">
    <location>
        <begin position="80"/>
        <end position="272"/>
    </location>
</feature>
<proteinExistence type="inferred from homology"/>
<dbReference type="InterPro" id="IPR012223">
    <property type="entry name" value="TEII"/>
</dbReference>
<dbReference type="PANTHER" id="PTHR11487:SF0">
    <property type="entry name" value="S-ACYL FATTY ACID SYNTHASE THIOESTERASE, MEDIUM CHAIN"/>
    <property type="match status" value="1"/>
</dbReference>
<evidence type="ECO:0000313" key="4">
    <source>
        <dbReference type="Proteomes" id="UP000198341"/>
    </source>
</evidence>
<dbReference type="InterPro" id="IPR001031">
    <property type="entry name" value="Thioesterase"/>
</dbReference>
<organism evidence="3 4">
    <name type="scientific">Bathycoccus prasinos</name>
    <dbReference type="NCBI Taxonomy" id="41875"/>
    <lineage>
        <taxon>Eukaryota</taxon>
        <taxon>Viridiplantae</taxon>
        <taxon>Chlorophyta</taxon>
        <taxon>Mamiellophyceae</taxon>
        <taxon>Mamiellales</taxon>
        <taxon>Bathycoccaceae</taxon>
        <taxon>Bathycoccus</taxon>
    </lineage>
</organism>
<dbReference type="SUPFAM" id="SSF53474">
    <property type="entry name" value="alpha/beta-Hydrolases"/>
    <property type="match status" value="1"/>
</dbReference>
<keyword evidence="4" id="KW-1185">Reference proteome</keyword>
<dbReference type="RefSeq" id="XP_007508988.1">
    <property type="nucleotide sequence ID" value="XM_007508926.1"/>
</dbReference>
<dbReference type="AlphaFoldDB" id="K8EQ63"/>
<gene>
    <name evidence="3" type="ordered locus">Bathy15g02640</name>
</gene>
<evidence type="ECO:0000256" key="1">
    <source>
        <dbReference type="ARBA" id="ARBA00007169"/>
    </source>
</evidence>
<dbReference type="eggNOG" id="ENOG502RZED">
    <property type="taxonomic scope" value="Eukaryota"/>
</dbReference>
<dbReference type="Gene3D" id="3.40.50.1820">
    <property type="entry name" value="alpha/beta hydrolase"/>
    <property type="match status" value="1"/>
</dbReference>
<dbReference type="STRING" id="41875.K8EQ63"/>
<comment type="similarity">
    <text evidence="1">Belongs to the thioesterase family.</text>
</comment>
<accession>K8EQ63</accession>
<protein>
    <submittedName>
        <fullName evidence="3">Thioesterase</fullName>
    </submittedName>
</protein>
<dbReference type="GeneID" id="19011560"/>